<evidence type="ECO:0000256" key="1">
    <source>
        <dbReference type="ARBA" id="ARBA00022801"/>
    </source>
</evidence>
<name>A0A0K9Q658_ZOSMR</name>
<dbReference type="InterPro" id="IPR050365">
    <property type="entry name" value="TIM50"/>
</dbReference>
<sequence length="423" mass="47783">MQTRKKISAGKTALDVSSPKFCRNQRENVAGKQVTELITSSARKQKSARIIPKRSKDAEAAKIASTRFVNAADDSSLDHKQGNKKDAHYMVGTIFSPNFHVTKDVGGGFCESGFINVLEGRVHEDLKFGGSNNTEITMEPSVCNGHDRVCVAEVNVNSSCHGEEKGFDNSTHNSRLECVEPCQDYLPTEDCMDVDEDDEFDDFDPYLFISNLPDLSTVVPTFRHMLLPKQTRSCPSTTLVLDLDETLVHSSLEYCEGVDFTFPVSFNQKEHVVYVRRRPFLKDFLERVSNLFEVVIFTASQRIYGERLLNMLDPKRKLFRHRIYRDSCVFVDGNYLKDLSVLGRDLARVIIIDNSPQAFGFQIDNGIPIESWFDDKSDCELLSLIPFLQNLVGIDDVRPLIAKQFNLRGRISAANFSSLSFFS</sequence>
<reference evidence="7" key="1">
    <citation type="journal article" date="2016" name="Nature">
        <title>The genome of the seagrass Zostera marina reveals angiosperm adaptation to the sea.</title>
        <authorList>
            <person name="Olsen J.L."/>
            <person name="Rouze P."/>
            <person name="Verhelst B."/>
            <person name="Lin Y.-C."/>
            <person name="Bayer T."/>
            <person name="Collen J."/>
            <person name="Dattolo E."/>
            <person name="De Paoli E."/>
            <person name="Dittami S."/>
            <person name="Maumus F."/>
            <person name="Michel G."/>
            <person name="Kersting A."/>
            <person name="Lauritano C."/>
            <person name="Lohaus R."/>
            <person name="Toepel M."/>
            <person name="Tonon T."/>
            <person name="Vanneste K."/>
            <person name="Amirebrahimi M."/>
            <person name="Brakel J."/>
            <person name="Bostroem C."/>
            <person name="Chovatia M."/>
            <person name="Grimwood J."/>
            <person name="Jenkins J.W."/>
            <person name="Jueterbock A."/>
            <person name="Mraz A."/>
            <person name="Stam W.T."/>
            <person name="Tice H."/>
            <person name="Bornberg-Bauer E."/>
            <person name="Green P.J."/>
            <person name="Pearson G.A."/>
            <person name="Procaccini G."/>
            <person name="Duarte C.M."/>
            <person name="Schmutz J."/>
            <person name="Reusch T.B.H."/>
            <person name="Van de Peer Y."/>
        </authorList>
    </citation>
    <scope>NUCLEOTIDE SEQUENCE [LARGE SCALE GENOMIC DNA]</scope>
    <source>
        <strain evidence="7">cv. Finnish</strain>
    </source>
</reference>
<keyword evidence="7" id="KW-1185">Reference proteome</keyword>
<evidence type="ECO:0000259" key="5">
    <source>
        <dbReference type="PROSITE" id="PS50969"/>
    </source>
</evidence>
<dbReference type="GO" id="GO:0004721">
    <property type="term" value="F:phosphoprotein phosphatase activity"/>
    <property type="evidence" value="ECO:0000318"/>
    <property type="project" value="GO_Central"/>
</dbReference>
<comment type="function">
    <text evidence="3">Probable phosphatase.</text>
</comment>
<dbReference type="Gene3D" id="3.40.50.1000">
    <property type="entry name" value="HAD superfamily/HAD-like"/>
    <property type="match status" value="1"/>
</dbReference>
<dbReference type="SUPFAM" id="SSF56784">
    <property type="entry name" value="HAD-like"/>
    <property type="match status" value="1"/>
</dbReference>
<dbReference type="GO" id="GO:0005634">
    <property type="term" value="C:nucleus"/>
    <property type="evidence" value="ECO:0007669"/>
    <property type="project" value="UniProtKB-ARBA"/>
</dbReference>
<organism evidence="6 7">
    <name type="scientific">Zostera marina</name>
    <name type="common">Eelgrass</name>
    <dbReference type="NCBI Taxonomy" id="29655"/>
    <lineage>
        <taxon>Eukaryota</taxon>
        <taxon>Viridiplantae</taxon>
        <taxon>Streptophyta</taxon>
        <taxon>Embryophyta</taxon>
        <taxon>Tracheophyta</taxon>
        <taxon>Spermatophyta</taxon>
        <taxon>Magnoliopsida</taxon>
        <taxon>Liliopsida</taxon>
        <taxon>Zosteraceae</taxon>
        <taxon>Zostera</taxon>
    </lineage>
</organism>
<dbReference type="OrthoDB" id="277011at2759"/>
<dbReference type="AlphaFoldDB" id="A0A0K9Q658"/>
<dbReference type="Proteomes" id="UP000036987">
    <property type="component" value="Unassembled WGS sequence"/>
</dbReference>
<dbReference type="Pfam" id="PF03031">
    <property type="entry name" value="NIF"/>
    <property type="match status" value="1"/>
</dbReference>
<dbReference type="InterPro" id="IPR004274">
    <property type="entry name" value="FCP1_dom"/>
</dbReference>
<dbReference type="FunFam" id="3.40.50.1000:FF:000015">
    <property type="entry name" value="CTD small phosphatase-like protein 2"/>
    <property type="match status" value="1"/>
</dbReference>
<dbReference type="STRING" id="29655.A0A0K9Q658"/>
<proteinExistence type="inferred from homology"/>
<dbReference type="OMA" id="HANTRSC"/>
<dbReference type="SMART" id="SM00577">
    <property type="entry name" value="CPDc"/>
    <property type="match status" value="1"/>
</dbReference>
<protein>
    <submittedName>
        <fullName evidence="6">CTD small phosphatase-like protein</fullName>
    </submittedName>
</protein>
<dbReference type="EMBL" id="LFYR01000069">
    <property type="protein sequence ID" value="KMZ76215.1"/>
    <property type="molecule type" value="Genomic_DNA"/>
</dbReference>
<feature type="domain" description="FCP1 homology" evidence="5">
    <location>
        <begin position="232"/>
        <end position="391"/>
    </location>
</feature>
<dbReference type="InterPro" id="IPR023214">
    <property type="entry name" value="HAD_sf"/>
</dbReference>
<evidence type="ECO:0000313" key="7">
    <source>
        <dbReference type="Proteomes" id="UP000036987"/>
    </source>
</evidence>
<gene>
    <name evidence="6" type="ORF">ZOSMA_105G00450</name>
</gene>
<comment type="similarity">
    <text evidence="4">Belongs to the CTDSPL2 family.</text>
</comment>
<dbReference type="PROSITE" id="PS50969">
    <property type="entry name" value="FCP1"/>
    <property type="match status" value="1"/>
</dbReference>
<dbReference type="CDD" id="cd07521">
    <property type="entry name" value="HAD_FCP1-like"/>
    <property type="match status" value="1"/>
</dbReference>
<dbReference type="InterPro" id="IPR011948">
    <property type="entry name" value="Dullard_phosphatase"/>
</dbReference>
<dbReference type="PANTHER" id="PTHR12210">
    <property type="entry name" value="DULLARD PROTEIN PHOSPHATASE"/>
    <property type="match status" value="1"/>
</dbReference>
<evidence type="ECO:0000256" key="3">
    <source>
        <dbReference type="ARBA" id="ARBA00037324"/>
    </source>
</evidence>
<dbReference type="InterPro" id="IPR036412">
    <property type="entry name" value="HAD-like_sf"/>
</dbReference>
<dbReference type="NCBIfam" id="TIGR02251">
    <property type="entry name" value="HIF-SF_euk"/>
    <property type="match status" value="1"/>
</dbReference>
<accession>A0A0K9Q658</accession>
<keyword evidence="2" id="KW-0904">Protein phosphatase</keyword>
<evidence type="ECO:0000313" key="6">
    <source>
        <dbReference type="EMBL" id="KMZ76215.1"/>
    </source>
</evidence>
<evidence type="ECO:0000256" key="2">
    <source>
        <dbReference type="ARBA" id="ARBA00022912"/>
    </source>
</evidence>
<keyword evidence="1" id="KW-0378">Hydrolase</keyword>
<evidence type="ECO:0000256" key="4">
    <source>
        <dbReference type="ARBA" id="ARBA00038355"/>
    </source>
</evidence>
<comment type="caution">
    <text evidence="6">The sequence shown here is derived from an EMBL/GenBank/DDBJ whole genome shotgun (WGS) entry which is preliminary data.</text>
</comment>